<evidence type="ECO:0000256" key="1">
    <source>
        <dbReference type="SAM" id="Phobius"/>
    </source>
</evidence>
<accession>A0ABT8BBF3</accession>
<comment type="caution">
    <text evidence="2">The sequence shown here is derived from an EMBL/GenBank/DDBJ whole genome shotgun (WGS) entry which is preliminary data.</text>
</comment>
<name>A0ABT8BBF3_9HYPH</name>
<reference evidence="3" key="1">
    <citation type="journal article" date="2019" name="Int. J. Syst. Evol. Microbiol.">
        <title>The Global Catalogue of Microorganisms (GCM) 10K type strain sequencing project: providing services to taxonomists for standard genome sequencing and annotation.</title>
        <authorList>
            <consortium name="The Broad Institute Genomics Platform"/>
            <consortium name="The Broad Institute Genome Sequencing Center for Infectious Disease"/>
            <person name="Wu L."/>
            <person name="Ma J."/>
        </authorList>
    </citation>
    <scope>NUCLEOTIDE SEQUENCE [LARGE SCALE GENOMIC DNA]</scope>
    <source>
        <strain evidence="3">CECT 7069</strain>
    </source>
</reference>
<keyword evidence="1" id="KW-0472">Membrane</keyword>
<evidence type="ECO:0000313" key="2">
    <source>
        <dbReference type="EMBL" id="MDN3589120.1"/>
    </source>
</evidence>
<feature type="transmembrane region" description="Helical" evidence="1">
    <location>
        <begin position="34"/>
        <end position="55"/>
    </location>
</feature>
<dbReference type="EMBL" id="JAUFPX010000001">
    <property type="protein sequence ID" value="MDN3589120.1"/>
    <property type="molecule type" value="Genomic_DNA"/>
</dbReference>
<keyword evidence="1" id="KW-0812">Transmembrane</keyword>
<proteinExistence type="predicted"/>
<sequence length="175" mass="18616">MSDFNPFAARHIGSALSLGGLAALMTSGPLRPEILALSSTCLVGSLAAFAAHACFGGARRRPAKASKAAQPVQTMPEWEDAESWELPPSREVRNGVRTLEVPHRVNSMRLLTPNGGAVPSLPRTAPIKGLHSAMLMEVVTVRGPSRPGGAAEPSRKEHRQALAHLKGRLHTANER</sequence>
<feature type="transmembrane region" description="Helical" evidence="1">
    <location>
        <begin position="7"/>
        <end position="28"/>
    </location>
</feature>
<keyword evidence="1" id="KW-1133">Transmembrane helix</keyword>
<protein>
    <recommendedName>
        <fullName evidence="4">Transmembrane protein</fullName>
    </recommendedName>
</protein>
<dbReference type="Proteomes" id="UP001224644">
    <property type="component" value="Unassembled WGS sequence"/>
</dbReference>
<evidence type="ECO:0008006" key="4">
    <source>
        <dbReference type="Google" id="ProtNLM"/>
    </source>
</evidence>
<dbReference type="RefSeq" id="WP_238227038.1">
    <property type="nucleotide sequence ID" value="NZ_BPQD01000024.1"/>
</dbReference>
<organism evidence="2 3">
    <name type="scientific">Methylobacterium adhaesivum</name>
    <dbReference type="NCBI Taxonomy" id="333297"/>
    <lineage>
        <taxon>Bacteria</taxon>
        <taxon>Pseudomonadati</taxon>
        <taxon>Pseudomonadota</taxon>
        <taxon>Alphaproteobacteria</taxon>
        <taxon>Hyphomicrobiales</taxon>
        <taxon>Methylobacteriaceae</taxon>
        <taxon>Methylobacterium</taxon>
    </lineage>
</organism>
<keyword evidence="3" id="KW-1185">Reference proteome</keyword>
<evidence type="ECO:0000313" key="3">
    <source>
        <dbReference type="Proteomes" id="UP001224644"/>
    </source>
</evidence>
<gene>
    <name evidence="2" type="ORF">QWZ12_00685</name>
</gene>